<dbReference type="Gene3D" id="1.10.8.10">
    <property type="entry name" value="DNA helicase RuvA subunit, C-terminal domain"/>
    <property type="match status" value="1"/>
</dbReference>
<comment type="function">
    <text evidence="5">Methylates the class 1 translation termination release factors RF1/PrfA and RF2/PrfB on the glutamine residue of the universally conserved GGQ motif.</text>
</comment>
<dbReference type="InterPro" id="IPR004556">
    <property type="entry name" value="HemK-like"/>
</dbReference>
<dbReference type="EMBL" id="JAPDPI010000008">
    <property type="protein sequence ID" value="MCW3805121.1"/>
    <property type="molecule type" value="Genomic_DNA"/>
</dbReference>
<keyword evidence="9" id="KW-1185">Reference proteome</keyword>
<evidence type="ECO:0000256" key="1">
    <source>
        <dbReference type="ARBA" id="ARBA00022603"/>
    </source>
</evidence>
<dbReference type="Pfam" id="PF17827">
    <property type="entry name" value="PrmC_N"/>
    <property type="match status" value="1"/>
</dbReference>
<protein>
    <recommendedName>
        <fullName evidence="5">Release factor glutamine methyltransferase</fullName>
        <shortName evidence="5">RF MTase</shortName>
        <ecNumber evidence="5">2.1.1.297</ecNumber>
    </recommendedName>
    <alternativeName>
        <fullName evidence="5">N5-glutamine methyltransferase PrmC</fullName>
    </alternativeName>
    <alternativeName>
        <fullName evidence="5">Protein-(glutamine-N5) MTase PrmC</fullName>
    </alternativeName>
    <alternativeName>
        <fullName evidence="5">Protein-glutamine N-methyltransferase PrmC</fullName>
    </alternativeName>
</protein>
<feature type="binding site" evidence="5">
    <location>
        <begin position="123"/>
        <end position="127"/>
    </location>
    <ligand>
        <name>S-adenosyl-L-methionine</name>
        <dbReference type="ChEBI" id="CHEBI:59789"/>
    </ligand>
</feature>
<evidence type="ECO:0000256" key="2">
    <source>
        <dbReference type="ARBA" id="ARBA00022679"/>
    </source>
</evidence>
<evidence type="ECO:0000313" key="9">
    <source>
        <dbReference type="Proteomes" id="UP001207408"/>
    </source>
</evidence>
<evidence type="ECO:0000256" key="4">
    <source>
        <dbReference type="ARBA" id="ARBA00048391"/>
    </source>
</evidence>
<dbReference type="NCBIfam" id="TIGR00536">
    <property type="entry name" value="hemK_fam"/>
    <property type="match status" value="1"/>
</dbReference>
<dbReference type="HAMAP" id="MF_02126">
    <property type="entry name" value="RF_methyltr_PrmC"/>
    <property type="match status" value="1"/>
</dbReference>
<feature type="binding site" evidence="5">
    <location>
        <begin position="189"/>
        <end position="192"/>
    </location>
    <ligand>
        <name>substrate</name>
    </ligand>
</feature>
<comment type="caution">
    <text evidence="8">The sequence shown here is derived from an EMBL/GenBank/DDBJ whole genome shotgun (WGS) entry which is preliminary data.</text>
</comment>
<name>A0AAE3MC99_9BACT</name>
<feature type="binding site" evidence="5">
    <location>
        <position position="146"/>
    </location>
    <ligand>
        <name>S-adenosyl-L-methionine</name>
        <dbReference type="ChEBI" id="CHEBI:59789"/>
    </ligand>
</feature>
<evidence type="ECO:0000313" key="8">
    <source>
        <dbReference type="EMBL" id="MCW3805121.1"/>
    </source>
</evidence>
<dbReference type="InterPro" id="IPR002052">
    <property type="entry name" value="DNA_methylase_N6_adenine_CS"/>
</dbReference>
<comment type="caution">
    <text evidence="5">Lacks conserved residue(s) required for the propagation of feature annotation.</text>
</comment>
<keyword evidence="1 5" id="KW-0489">Methyltransferase</keyword>
<dbReference type="PANTHER" id="PTHR18895">
    <property type="entry name" value="HEMK METHYLTRANSFERASE"/>
    <property type="match status" value="1"/>
</dbReference>
<dbReference type="CDD" id="cd02440">
    <property type="entry name" value="AdoMet_MTases"/>
    <property type="match status" value="1"/>
</dbReference>
<dbReference type="InterPro" id="IPR019874">
    <property type="entry name" value="RF_methyltr_PrmC"/>
</dbReference>
<dbReference type="PROSITE" id="PS00092">
    <property type="entry name" value="N6_MTASE"/>
    <property type="match status" value="1"/>
</dbReference>
<evidence type="ECO:0000256" key="3">
    <source>
        <dbReference type="ARBA" id="ARBA00022691"/>
    </source>
</evidence>
<proteinExistence type="inferred from homology"/>
<dbReference type="Proteomes" id="UP001207408">
    <property type="component" value="Unassembled WGS sequence"/>
</dbReference>
<dbReference type="GO" id="GO:0032259">
    <property type="term" value="P:methylation"/>
    <property type="evidence" value="ECO:0007669"/>
    <property type="project" value="UniProtKB-KW"/>
</dbReference>
<dbReference type="InterPro" id="IPR040758">
    <property type="entry name" value="PrmC_N"/>
</dbReference>
<comment type="catalytic activity">
    <reaction evidence="4 5">
        <text>L-glutaminyl-[peptide chain release factor] + S-adenosyl-L-methionine = N(5)-methyl-L-glutaminyl-[peptide chain release factor] + S-adenosyl-L-homocysteine + H(+)</text>
        <dbReference type="Rhea" id="RHEA:42896"/>
        <dbReference type="Rhea" id="RHEA-COMP:10271"/>
        <dbReference type="Rhea" id="RHEA-COMP:10272"/>
        <dbReference type="ChEBI" id="CHEBI:15378"/>
        <dbReference type="ChEBI" id="CHEBI:30011"/>
        <dbReference type="ChEBI" id="CHEBI:57856"/>
        <dbReference type="ChEBI" id="CHEBI:59789"/>
        <dbReference type="ChEBI" id="CHEBI:61891"/>
        <dbReference type="EC" id="2.1.1.297"/>
    </reaction>
</comment>
<evidence type="ECO:0000256" key="5">
    <source>
        <dbReference type="HAMAP-Rule" id="MF_02126"/>
    </source>
</evidence>
<dbReference type="GO" id="GO:0102559">
    <property type="term" value="F:peptide chain release factor N(5)-glutamine methyltransferase activity"/>
    <property type="evidence" value="ECO:0007669"/>
    <property type="project" value="UniProtKB-EC"/>
</dbReference>
<dbReference type="InterPro" id="IPR007848">
    <property type="entry name" value="Small_mtfrase_dom"/>
</dbReference>
<feature type="domain" description="Release factor glutamine methyltransferase N-terminal" evidence="7">
    <location>
        <begin position="16"/>
        <end position="79"/>
    </location>
</feature>
<evidence type="ECO:0000259" key="7">
    <source>
        <dbReference type="Pfam" id="PF17827"/>
    </source>
</evidence>
<feature type="binding site" evidence="5">
    <location>
        <position position="189"/>
    </location>
    <ligand>
        <name>S-adenosyl-L-methionine</name>
        <dbReference type="ChEBI" id="CHEBI:59789"/>
    </ligand>
</feature>
<dbReference type="InterPro" id="IPR050320">
    <property type="entry name" value="N5-glutamine_MTase"/>
</dbReference>
<dbReference type="SUPFAM" id="SSF53335">
    <property type="entry name" value="S-adenosyl-L-methionine-dependent methyltransferases"/>
    <property type="match status" value="1"/>
</dbReference>
<reference evidence="8" key="1">
    <citation type="submission" date="2022-10" db="EMBL/GenBank/DDBJ databases">
        <authorList>
            <person name="Yu W.X."/>
        </authorList>
    </citation>
    <scope>NUCLEOTIDE SEQUENCE</scope>
    <source>
        <strain evidence="8">D04</strain>
    </source>
</reference>
<sequence>MEFKTINQLSAAFQEALSDIYPAEEIRNFVFFIMEYLLGYSKVDMLMKGEEELSAGTLGFCQDALGKLRQHVPIQYILGETEFYGLRFKVSNSVLIPRPETEELVHWIIEEANAEPLSVLDIGTGTGCIPITLKKNILGAQVEGWDISDEALLMAKENAELNQVKVAFYKQDALNIPEIDQQFDVIVSNPPYVLNKEKVLMKQNVLDNEPHLALFVPDAEPLLFYKSISAFAIKNLKPGGKLYFEINEAYGKETVEMMEHLGFKNVELRKDLFDKYRMVRGVKLR</sequence>
<dbReference type="InterPro" id="IPR029063">
    <property type="entry name" value="SAM-dependent_MTases_sf"/>
</dbReference>
<keyword evidence="3 5" id="KW-0949">S-adenosyl-L-methionine</keyword>
<dbReference type="AlphaFoldDB" id="A0AAE3MC99"/>
<feature type="domain" description="Methyltransferase small" evidence="6">
    <location>
        <begin position="118"/>
        <end position="197"/>
    </location>
</feature>
<keyword evidence="2 5" id="KW-0808">Transferase</keyword>
<gene>
    <name evidence="5 8" type="primary">prmC</name>
    <name evidence="8" type="ORF">OM074_05750</name>
</gene>
<dbReference type="NCBIfam" id="TIGR03534">
    <property type="entry name" value="RF_mod_PrmC"/>
    <property type="match status" value="1"/>
</dbReference>
<organism evidence="8 9">
    <name type="scientific">Plebeiibacterium marinum</name>
    <dbReference type="NCBI Taxonomy" id="2992111"/>
    <lineage>
        <taxon>Bacteria</taxon>
        <taxon>Pseudomonadati</taxon>
        <taxon>Bacteroidota</taxon>
        <taxon>Bacteroidia</taxon>
        <taxon>Marinilabiliales</taxon>
        <taxon>Marinilabiliaceae</taxon>
        <taxon>Plebeiibacterium</taxon>
    </lineage>
</organism>
<dbReference type="EC" id="2.1.1.297" evidence="5"/>
<dbReference type="GO" id="GO:0003676">
    <property type="term" value="F:nucleic acid binding"/>
    <property type="evidence" value="ECO:0007669"/>
    <property type="project" value="InterPro"/>
</dbReference>
<comment type="similarity">
    <text evidence="5">Belongs to the protein N5-glutamine methyltransferase family. PrmC subfamily.</text>
</comment>
<dbReference type="Gene3D" id="3.40.50.150">
    <property type="entry name" value="Vaccinia Virus protein VP39"/>
    <property type="match status" value="1"/>
</dbReference>
<evidence type="ECO:0000259" key="6">
    <source>
        <dbReference type="Pfam" id="PF05175"/>
    </source>
</evidence>
<dbReference type="Pfam" id="PF05175">
    <property type="entry name" value="MTS"/>
    <property type="match status" value="1"/>
</dbReference>
<dbReference type="RefSeq" id="WP_301198371.1">
    <property type="nucleotide sequence ID" value="NZ_JAPDPI010000008.1"/>
</dbReference>
<dbReference type="PANTHER" id="PTHR18895:SF74">
    <property type="entry name" value="MTRF1L RELEASE FACTOR GLUTAMINE METHYLTRANSFERASE"/>
    <property type="match status" value="1"/>
</dbReference>
<accession>A0AAE3MC99</accession>